<keyword evidence="3" id="KW-0812">Transmembrane</keyword>
<evidence type="ECO:0000256" key="1">
    <source>
        <dbReference type="SAM" id="Coils"/>
    </source>
</evidence>
<dbReference type="AlphaFoldDB" id="A0AA94HML8"/>
<dbReference type="Proteomes" id="UP000198506">
    <property type="component" value="Unassembled WGS sequence"/>
</dbReference>
<keyword evidence="5" id="KW-1185">Reference proteome</keyword>
<keyword evidence="1" id="KW-0175">Coiled coil</keyword>
<feature type="region of interest" description="Disordered" evidence="2">
    <location>
        <begin position="266"/>
        <end position="286"/>
    </location>
</feature>
<proteinExistence type="predicted"/>
<comment type="caution">
    <text evidence="4">The sequence shown here is derived from an EMBL/GenBank/DDBJ whole genome shotgun (WGS) entry which is preliminary data.</text>
</comment>
<feature type="transmembrane region" description="Helical" evidence="3">
    <location>
        <begin position="6"/>
        <end position="28"/>
    </location>
</feature>
<dbReference type="EMBL" id="FOZN01000002">
    <property type="protein sequence ID" value="SFS11256.1"/>
    <property type="molecule type" value="Genomic_DNA"/>
</dbReference>
<name>A0AA94HML8_9MICO</name>
<feature type="coiled-coil region" evidence="1">
    <location>
        <begin position="236"/>
        <end position="266"/>
    </location>
</feature>
<evidence type="ECO:0000313" key="5">
    <source>
        <dbReference type="Proteomes" id="UP000198506"/>
    </source>
</evidence>
<gene>
    <name evidence="4" type="ORF">SAMN04487783_1544</name>
</gene>
<reference evidence="4 5" key="1">
    <citation type="submission" date="2016-10" db="EMBL/GenBank/DDBJ databases">
        <authorList>
            <person name="Varghese N."/>
            <person name="Submissions S."/>
        </authorList>
    </citation>
    <scope>NUCLEOTIDE SEQUENCE [LARGE SCALE GENOMIC DNA]</scope>
    <source>
        <strain evidence="4 5">IAM 15147</strain>
    </source>
</reference>
<keyword evidence="3" id="KW-1133">Transmembrane helix</keyword>
<dbReference type="RefSeq" id="WP_143103059.1">
    <property type="nucleotide sequence ID" value="NZ_FOZN01000002.1"/>
</dbReference>
<organism evidence="4 5">
    <name type="scientific">Agrococcus baldri</name>
    <dbReference type="NCBI Taxonomy" id="153730"/>
    <lineage>
        <taxon>Bacteria</taxon>
        <taxon>Bacillati</taxon>
        <taxon>Actinomycetota</taxon>
        <taxon>Actinomycetes</taxon>
        <taxon>Micrococcales</taxon>
        <taxon>Microbacteriaceae</taxon>
        <taxon>Agrococcus</taxon>
    </lineage>
</organism>
<sequence length="286" mass="30201">MDAASIGAIVVVTIVLLGGGAWLTWWLLQRSKEKARVAAMPPAVRQVHDAAIANARQLKVVHAALAKEDRAYQKRVAAAHQALGAAHQVGSRPLGTVQGHGAAISLFEDRLVYSTGGRQWTYPLDPSLRAWVDASGAIYSTERSTFTRMAGGAVVAGKAGLVAGAAARKTSVQDGRELYLSVESQQFAISMPCRPDHGAGVRQFASAITTAARQAQAVQQQRPGAIAHAEFGLAQAKGSTAEIARARAEITRLEQARHQIVAAQRQFEATAQHQSALPPGGQATPQ</sequence>
<evidence type="ECO:0000256" key="2">
    <source>
        <dbReference type="SAM" id="MobiDB-lite"/>
    </source>
</evidence>
<protein>
    <submittedName>
        <fullName evidence="4">Uncharacterized protein</fullName>
    </submittedName>
</protein>
<keyword evidence="3" id="KW-0472">Membrane</keyword>
<evidence type="ECO:0000313" key="4">
    <source>
        <dbReference type="EMBL" id="SFS11256.1"/>
    </source>
</evidence>
<accession>A0AA94HML8</accession>
<evidence type="ECO:0000256" key="3">
    <source>
        <dbReference type="SAM" id="Phobius"/>
    </source>
</evidence>